<comment type="subcellular location">
    <subcellularLocation>
        <location evidence="6">Endoplasmic reticulum membrane</location>
        <topology evidence="6">Multi-pass membrane protein</topology>
    </subcellularLocation>
    <subcellularLocation>
        <location evidence="6">Endoplasmic reticulum-Golgi intermediate compartment membrane</location>
        <topology evidence="6">Multi-pass membrane protein</topology>
    </subcellularLocation>
    <subcellularLocation>
        <location evidence="6">Cytoplasmic vesicle</location>
        <location evidence="6">COPII-coated vesicle membrane</location>
        <topology evidence="6">Multi-pass membrane protein</topology>
    </subcellularLocation>
</comment>
<feature type="transmembrane region" description="Helical" evidence="6">
    <location>
        <begin position="54"/>
        <end position="73"/>
    </location>
</feature>
<dbReference type="PANTHER" id="PTHR31792">
    <property type="entry name" value="VACUOLAR ATPASE ASSEMBLY INTEGRAL MEMBRANE PROTEIN VMA21"/>
    <property type="match status" value="1"/>
</dbReference>
<reference evidence="7 8" key="1">
    <citation type="submission" date="2024-03" db="EMBL/GenBank/DDBJ databases">
        <title>The genome assembly and annotation of the cricket Gryllus longicercus Weissman &amp; Gray.</title>
        <authorList>
            <person name="Szrajer S."/>
            <person name="Gray D."/>
            <person name="Ylla G."/>
        </authorList>
    </citation>
    <scope>NUCLEOTIDE SEQUENCE [LARGE SCALE GENOMIC DNA]</scope>
    <source>
        <strain evidence="7">DAG 2021-001</strain>
        <tissue evidence="7">Whole body minus gut</tissue>
    </source>
</reference>
<sequence>MKPKKTNERLDFEVLQTVFMYCFAIIVCPVLTFFGSKAFIFEGLFGLNEVSTNVYSAVASVIVLHVALGMFIYKAYSDPTPLQKPGKQD</sequence>
<evidence type="ECO:0000256" key="6">
    <source>
        <dbReference type="HAMAP-Rule" id="MF_03058"/>
    </source>
</evidence>
<dbReference type="GO" id="GO:0012507">
    <property type="term" value="C:ER to Golgi transport vesicle membrane"/>
    <property type="evidence" value="ECO:0007669"/>
    <property type="project" value="UniProtKB-SubCell"/>
</dbReference>
<evidence type="ECO:0000313" key="8">
    <source>
        <dbReference type="Proteomes" id="UP001378592"/>
    </source>
</evidence>
<feature type="transmembrane region" description="Helical" evidence="6">
    <location>
        <begin position="12"/>
        <end position="34"/>
    </location>
</feature>
<accession>A0AAN9ZB19</accession>
<dbReference type="PANTHER" id="PTHR31792:SF6">
    <property type="entry name" value="VACUOLAR ATPASE ASSEMBLY INTEGRAL MEMBRANE PROTEIN VMA21 HOMOLOG"/>
    <property type="match status" value="1"/>
</dbReference>
<protein>
    <recommendedName>
        <fullName evidence="6">Vacuolar ATPase assembly integral membrane protein VMA21 homolog</fullName>
    </recommendedName>
</protein>
<comment type="similarity">
    <text evidence="6">Belongs to the VMA21 family.</text>
</comment>
<proteinExistence type="inferred from homology"/>
<evidence type="ECO:0000256" key="2">
    <source>
        <dbReference type="ARBA" id="ARBA00022824"/>
    </source>
</evidence>
<comment type="function">
    <text evidence="6">Required for the assembly of the V0 complex of the vacuolar ATPase (V-ATPase) in the endoplasmic reticulum.</text>
</comment>
<keyword evidence="3 6" id="KW-1133">Transmembrane helix</keyword>
<gene>
    <name evidence="7" type="ORF">R5R35_000675</name>
</gene>
<keyword evidence="1 6" id="KW-0812">Transmembrane</keyword>
<keyword evidence="8" id="KW-1185">Reference proteome</keyword>
<evidence type="ECO:0000256" key="1">
    <source>
        <dbReference type="ARBA" id="ARBA00022692"/>
    </source>
</evidence>
<keyword evidence="4 6" id="KW-0472">Membrane</keyword>
<evidence type="ECO:0000256" key="3">
    <source>
        <dbReference type="ARBA" id="ARBA00022989"/>
    </source>
</evidence>
<comment type="caution">
    <text evidence="7">The sequence shown here is derived from an EMBL/GenBank/DDBJ whole genome shotgun (WGS) entry which is preliminary data.</text>
</comment>
<evidence type="ECO:0000256" key="5">
    <source>
        <dbReference type="ARBA" id="ARBA00023329"/>
    </source>
</evidence>
<dbReference type="AlphaFoldDB" id="A0AAN9ZB19"/>
<evidence type="ECO:0000313" key="7">
    <source>
        <dbReference type="EMBL" id="KAK7869367.1"/>
    </source>
</evidence>
<dbReference type="GO" id="GO:0033116">
    <property type="term" value="C:endoplasmic reticulum-Golgi intermediate compartment membrane"/>
    <property type="evidence" value="ECO:0007669"/>
    <property type="project" value="UniProtKB-SubCell"/>
</dbReference>
<dbReference type="InterPro" id="IPR019013">
    <property type="entry name" value="Vma21"/>
</dbReference>
<dbReference type="Pfam" id="PF09446">
    <property type="entry name" value="VMA21"/>
    <property type="match status" value="1"/>
</dbReference>
<name>A0AAN9ZB19_9ORTH</name>
<keyword evidence="2 6" id="KW-0256">Endoplasmic reticulum</keyword>
<dbReference type="Proteomes" id="UP001378592">
    <property type="component" value="Unassembled WGS sequence"/>
</dbReference>
<dbReference type="GO" id="GO:0070072">
    <property type="term" value="P:vacuolar proton-transporting V-type ATPase complex assembly"/>
    <property type="evidence" value="ECO:0007669"/>
    <property type="project" value="UniProtKB-UniRule"/>
</dbReference>
<dbReference type="HAMAP" id="MF_03058">
    <property type="entry name" value="VMA21"/>
    <property type="match status" value="1"/>
</dbReference>
<dbReference type="EMBL" id="JAZDUA010000075">
    <property type="protein sequence ID" value="KAK7869367.1"/>
    <property type="molecule type" value="Genomic_DNA"/>
</dbReference>
<evidence type="ECO:0000256" key="4">
    <source>
        <dbReference type="ARBA" id="ARBA00023136"/>
    </source>
</evidence>
<keyword evidence="5 6" id="KW-0968">Cytoplasmic vesicle</keyword>
<dbReference type="GO" id="GO:0005789">
    <property type="term" value="C:endoplasmic reticulum membrane"/>
    <property type="evidence" value="ECO:0007669"/>
    <property type="project" value="UniProtKB-SubCell"/>
</dbReference>
<organism evidence="7 8">
    <name type="scientific">Gryllus longicercus</name>
    <dbReference type="NCBI Taxonomy" id="2509291"/>
    <lineage>
        <taxon>Eukaryota</taxon>
        <taxon>Metazoa</taxon>
        <taxon>Ecdysozoa</taxon>
        <taxon>Arthropoda</taxon>
        <taxon>Hexapoda</taxon>
        <taxon>Insecta</taxon>
        <taxon>Pterygota</taxon>
        <taxon>Neoptera</taxon>
        <taxon>Polyneoptera</taxon>
        <taxon>Orthoptera</taxon>
        <taxon>Ensifera</taxon>
        <taxon>Gryllidea</taxon>
        <taxon>Grylloidea</taxon>
        <taxon>Gryllidae</taxon>
        <taxon>Gryllinae</taxon>
        <taxon>Gryllus</taxon>
    </lineage>
</organism>